<keyword evidence="2" id="KW-1185">Reference proteome</keyword>
<proteinExistence type="predicted"/>
<reference evidence="1 2" key="1">
    <citation type="journal article" date="2021" name="Elife">
        <title>Chloroplast acquisition without the gene transfer in kleptoplastic sea slugs, Plakobranchus ocellatus.</title>
        <authorList>
            <person name="Maeda T."/>
            <person name="Takahashi S."/>
            <person name="Yoshida T."/>
            <person name="Shimamura S."/>
            <person name="Takaki Y."/>
            <person name="Nagai Y."/>
            <person name="Toyoda A."/>
            <person name="Suzuki Y."/>
            <person name="Arimoto A."/>
            <person name="Ishii H."/>
            <person name="Satoh N."/>
            <person name="Nishiyama T."/>
            <person name="Hasebe M."/>
            <person name="Maruyama T."/>
            <person name="Minagawa J."/>
            <person name="Obokata J."/>
            <person name="Shigenobu S."/>
        </authorList>
    </citation>
    <scope>NUCLEOTIDE SEQUENCE [LARGE SCALE GENOMIC DNA]</scope>
</reference>
<dbReference type="EMBL" id="BLXT01004673">
    <property type="protein sequence ID" value="GFO16621.1"/>
    <property type="molecule type" value="Genomic_DNA"/>
</dbReference>
<gene>
    <name evidence="1" type="ORF">PoB_004312600</name>
</gene>
<dbReference type="AlphaFoldDB" id="A0AAV4BCU0"/>
<sequence>MQLRCCFFRRLRSRILGCYYLNDCYAVGSAFRTLESYICHLQRCTIEDGNNVIKHYGWECLYKGRCFKLQARVEIESYCATMCCLNGREERPKYKYMLDPLPAQFMVCENKCRDINENCVPKDSKYAVILQGKRYDNCSCSVVERPYFSQAQKTQGFNLEVKQKCGKK</sequence>
<comment type="caution">
    <text evidence="1">The sequence shown here is derived from an EMBL/GenBank/DDBJ whole genome shotgun (WGS) entry which is preliminary data.</text>
</comment>
<evidence type="ECO:0000313" key="1">
    <source>
        <dbReference type="EMBL" id="GFO16621.1"/>
    </source>
</evidence>
<protein>
    <submittedName>
        <fullName evidence="1">Uncharacterized protein</fullName>
    </submittedName>
</protein>
<name>A0AAV4BCU0_9GAST</name>
<dbReference type="Proteomes" id="UP000735302">
    <property type="component" value="Unassembled WGS sequence"/>
</dbReference>
<evidence type="ECO:0000313" key="2">
    <source>
        <dbReference type="Proteomes" id="UP000735302"/>
    </source>
</evidence>
<organism evidence="1 2">
    <name type="scientific">Plakobranchus ocellatus</name>
    <dbReference type="NCBI Taxonomy" id="259542"/>
    <lineage>
        <taxon>Eukaryota</taxon>
        <taxon>Metazoa</taxon>
        <taxon>Spiralia</taxon>
        <taxon>Lophotrochozoa</taxon>
        <taxon>Mollusca</taxon>
        <taxon>Gastropoda</taxon>
        <taxon>Heterobranchia</taxon>
        <taxon>Euthyneura</taxon>
        <taxon>Panpulmonata</taxon>
        <taxon>Sacoglossa</taxon>
        <taxon>Placobranchoidea</taxon>
        <taxon>Plakobranchidae</taxon>
        <taxon>Plakobranchus</taxon>
    </lineage>
</organism>
<accession>A0AAV4BCU0</accession>